<feature type="chain" id="PRO_5046398243" evidence="1">
    <location>
        <begin position="24"/>
        <end position="254"/>
    </location>
</feature>
<dbReference type="GO" id="GO:0016787">
    <property type="term" value="F:hydrolase activity"/>
    <property type="evidence" value="ECO:0007669"/>
    <property type="project" value="UniProtKB-KW"/>
</dbReference>
<evidence type="ECO:0000256" key="1">
    <source>
        <dbReference type="SAM" id="SignalP"/>
    </source>
</evidence>
<evidence type="ECO:0000259" key="2">
    <source>
        <dbReference type="Pfam" id="PF00561"/>
    </source>
</evidence>
<dbReference type="RefSeq" id="WP_377120832.1">
    <property type="nucleotide sequence ID" value="NZ_JBHRSD010000006.1"/>
</dbReference>
<dbReference type="InterPro" id="IPR029058">
    <property type="entry name" value="AB_hydrolase_fold"/>
</dbReference>
<dbReference type="InterPro" id="IPR000073">
    <property type="entry name" value="AB_hydrolase_1"/>
</dbReference>
<sequence length="254" mass="27887">MKNLLSVSAMLACFSASIAAAKAQPLPSELTDATRQRAIPVVIQLPVQTSCSKAAPCRVAILGSGYGIAHNEYQFITTVLNQRGYLTIAIQHELPEDPPLSRSMPFSETRLENWQRGVDSVEFVRATLAAQLSHFNFNELTLLGHSNGGDIAALYAQQYPQQVKQVVTFDSRRVPMPRSLGVAVLTLRASDYPADEGVLPNTEETAQFPICVSLIPDSKHNDMYDGGPEWLKTAMQNRLSHYLDGVSCDKLVLQ</sequence>
<dbReference type="Gene3D" id="3.40.50.1820">
    <property type="entry name" value="alpha/beta hydrolase"/>
    <property type="match status" value="1"/>
</dbReference>
<gene>
    <name evidence="3" type="ORF">ACFOEE_03160</name>
</gene>
<dbReference type="EMBL" id="JBHRSD010000006">
    <property type="protein sequence ID" value="MFC3031521.1"/>
    <property type="molecule type" value="Genomic_DNA"/>
</dbReference>
<protein>
    <submittedName>
        <fullName evidence="3">Alpha/beta fold hydrolase</fullName>
    </submittedName>
</protein>
<organism evidence="3 4">
    <name type="scientific">Pseudoalteromonas fenneropenaei</name>
    <dbReference type="NCBI Taxonomy" id="1737459"/>
    <lineage>
        <taxon>Bacteria</taxon>
        <taxon>Pseudomonadati</taxon>
        <taxon>Pseudomonadota</taxon>
        <taxon>Gammaproteobacteria</taxon>
        <taxon>Alteromonadales</taxon>
        <taxon>Pseudoalteromonadaceae</taxon>
        <taxon>Pseudoalteromonas</taxon>
    </lineage>
</organism>
<evidence type="ECO:0000313" key="3">
    <source>
        <dbReference type="EMBL" id="MFC3031521.1"/>
    </source>
</evidence>
<reference evidence="4" key="1">
    <citation type="journal article" date="2019" name="Int. J. Syst. Evol. Microbiol.">
        <title>The Global Catalogue of Microorganisms (GCM) 10K type strain sequencing project: providing services to taxonomists for standard genome sequencing and annotation.</title>
        <authorList>
            <consortium name="The Broad Institute Genomics Platform"/>
            <consortium name="The Broad Institute Genome Sequencing Center for Infectious Disease"/>
            <person name="Wu L."/>
            <person name="Ma J."/>
        </authorList>
    </citation>
    <scope>NUCLEOTIDE SEQUENCE [LARGE SCALE GENOMIC DNA]</scope>
    <source>
        <strain evidence="4">KCTC 42730</strain>
    </source>
</reference>
<name>A0ABV7CG20_9GAMM</name>
<feature type="signal peptide" evidence="1">
    <location>
        <begin position="1"/>
        <end position="23"/>
    </location>
</feature>
<proteinExistence type="predicted"/>
<accession>A0ABV7CG20</accession>
<dbReference type="Proteomes" id="UP001595453">
    <property type="component" value="Unassembled WGS sequence"/>
</dbReference>
<feature type="domain" description="AB hydrolase-1" evidence="2">
    <location>
        <begin position="121"/>
        <end position="188"/>
    </location>
</feature>
<evidence type="ECO:0000313" key="4">
    <source>
        <dbReference type="Proteomes" id="UP001595453"/>
    </source>
</evidence>
<dbReference type="Pfam" id="PF00561">
    <property type="entry name" value="Abhydrolase_1"/>
    <property type="match status" value="1"/>
</dbReference>
<keyword evidence="3" id="KW-0378">Hydrolase</keyword>
<keyword evidence="4" id="KW-1185">Reference proteome</keyword>
<comment type="caution">
    <text evidence="3">The sequence shown here is derived from an EMBL/GenBank/DDBJ whole genome shotgun (WGS) entry which is preliminary data.</text>
</comment>
<keyword evidence="1" id="KW-0732">Signal</keyword>
<dbReference type="SUPFAM" id="SSF53474">
    <property type="entry name" value="alpha/beta-Hydrolases"/>
    <property type="match status" value="1"/>
</dbReference>